<sequence>MRRPRRDRRCAASPPGHRRGRSRVAGQCEGAMWAATAYRRAGVGRFPRAASAATLSQVLQPRRDPAPPPARTSTPSPLVAPALPTAVAPYPRPSSVVFPPRGSLAPSVSALPTPTATPTPTPAVAVTMSGLGFLGGGMMAEAILRGLLAKSIVKPADVYVSEPYPPRQEVMRGLGVHVVDGADVIRSASTVFVAVKPDVVPSLLASLSPALVDSPSTLLVSIAAGVTLATLRGAVPPSARVARVMPNTPCLVGATAAAFSLEAGSPSADDDATLVTTLFSAVGLAVQVPETQLDAVTGLSGSGPAYVYTFIEALADGGVLNGLPRATARRLAAQLVYGSAKMVVEAEDVHPAELRNRVESPGGTTIAGSAALEAGGLRSAVIGAVSAATRRAKEMAAPPPPPRKE</sequence>
<protein>
    <submittedName>
        <fullName evidence="1">Uncharacterized protein</fullName>
    </submittedName>
</protein>
<gene>
    <name evidence="1" type="ORF">I4F81_003805</name>
</gene>
<evidence type="ECO:0000313" key="2">
    <source>
        <dbReference type="Proteomes" id="UP000798662"/>
    </source>
</evidence>
<keyword evidence="2" id="KW-1185">Reference proteome</keyword>
<dbReference type="EMBL" id="CM020618">
    <property type="protein sequence ID" value="KAK1861221.1"/>
    <property type="molecule type" value="Genomic_DNA"/>
</dbReference>
<proteinExistence type="predicted"/>
<name>A0ACC3BU55_PYRYE</name>
<evidence type="ECO:0000313" key="1">
    <source>
        <dbReference type="EMBL" id="KAK1861221.1"/>
    </source>
</evidence>
<dbReference type="Proteomes" id="UP000798662">
    <property type="component" value="Chromosome 1"/>
</dbReference>
<organism evidence="1 2">
    <name type="scientific">Pyropia yezoensis</name>
    <name type="common">Susabi-nori</name>
    <name type="synonym">Porphyra yezoensis</name>
    <dbReference type="NCBI Taxonomy" id="2788"/>
    <lineage>
        <taxon>Eukaryota</taxon>
        <taxon>Rhodophyta</taxon>
        <taxon>Bangiophyceae</taxon>
        <taxon>Bangiales</taxon>
        <taxon>Bangiaceae</taxon>
        <taxon>Pyropia</taxon>
    </lineage>
</organism>
<accession>A0ACC3BU55</accession>
<reference evidence="1" key="1">
    <citation type="submission" date="2019-11" db="EMBL/GenBank/DDBJ databases">
        <title>Nori genome reveals adaptations in red seaweeds to the harsh intertidal environment.</title>
        <authorList>
            <person name="Wang D."/>
            <person name="Mao Y."/>
        </authorList>
    </citation>
    <scope>NUCLEOTIDE SEQUENCE</scope>
    <source>
        <tissue evidence="1">Gametophyte</tissue>
    </source>
</reference>
<comment type="caution">
    <text evidence="1">The sequence shown here is derived from an EMBL/GenBank/DDBJ whole genome shotgun (WGS) entry which is preliminary data.</text>
</comment>